<feature type="compositionally biased region" description="Acidic residues" evidence="1">
    <location>
        <begin position="253"/>
        <end position="266"/>
    </location>
</feature>
<comment type="caution">
    <text evidence="2">The sequence shown here is derived from an EMBL/GenBank/DDBJ whole genome shotgun (WGS) entry which is preliminary data.</text>
</comment>
<dbReference type="Proteomes" id="UP000536033">
    <property type="component" value="Unassembled WGS sequence"/>
</dbReference>
<feature type="compositionally biased region" description="Polar residues" evidence="1">
    <location>
        <begin position="16"/>
        <end position="35"/>
    </location>
</feature>
<keyword evidence="2" id="KW-0808">Transferase</keyword>
<dbReference type="AlphaFoldDB" id="A0A7K6YEM7"/>
<evidence type="ECO:0000313" key="3">
    <source>
        <dbReference type="Proteomes" id="UP000536033"/>
    </source>
</evidence>
<evidence type="ECO:0000256" key="1">
    <source>
        <dbReference type="SAM" id="MobiDB-lite"/>
    </source>
</evidence>
<dbReference type="GO" id="GO:0016301">
    <property type="term" value="F:kinase activity"/>
    <property type="evidence" value="ECO:0007669"/>
    <property type="project" value="UniProtKB-KW"/>
</dbReference>
<protein>
    <submittedName>
        <fullName evidence="2">M3K13 kinase</fullName>
    </submittedName>
</protein>
<organism evidence="2 3">
    <name type="scientific">Alca torda</name>
    <name type="common">Razorbill</name>
    <dbReference type="NCBI Taxonomy" id="28689"/>
    <lineage>
        <taxon>Eukaryota</taxon>
        <taxon>Metazoa</taxon>
        <taxon>Chordata</taxon>
        <taxon>Craniata</taxon>
        <taxon>Vertebrata</taxon>
        <taxon>Euteleostomi</taxon>
        <taxon>Archelosauria</taxon>
        <taxon>Archosauria</taxon>
        <taxon>Dinosauria</taxon>
        <taxon>Saurischia</taxon>
        <taxon>Theropoda</taxon>
        <taxon>Coelurosauria</taxon>
        <taxon>Aves</taxon>
        <taxon>Neognathae</taxon>
        <taxon>Neoaves</taxon>
        <taxon>Charadriiformes</taxon>
        <taxon>Alcidae</taxon>
        <taxon>Alca</taxon>
    </lineage>
</organism>
<keyword evidence="3" id="KW-1185">Reference proteome</keyword>
<sequence length="273" mass="29770">SLRPDLLKSEGIPSTEAASNGSPVSGSPKMSTLSGKSRYRSKPRHRRGNSKGSYNDFAGILKNQPVQDDAPPPPPHNHSHHPGLPQQPGHSHPHGHHSRLHAHGQDIANCANNLRYFGPAAALRSPLSNHAQRRMSGSSPDLISAAMEADCRRNLESNERKADHWDCCKTDPYNSCLQCKEEDSGQVQMSSVETGMSHSQSPTSSSLYENAQFIEKMEEEGFSNCKSASALGTPVASSVLPCKARPLQKNGDDSSEEEEGEVDSEVEFPRRQR</sequence>
<feature type="non-terminal residue" evidence="2">
    <location>
        <position position="1"/>
    </location>
</feature>
<feature type="region of interest" description="Disordered" evidence="1">
    <location>
        <begin position="240"/>
        <end position="273"/>
    </location>
</feature>
<feature type="region of interest" description="Disordered" evidence="1">
    <location>
        <begin position="1"/>
        <end position="100"/>
    </location>
</feature>
<dbReference type="EMBL" id="VZSD01003228">
    <property type="protein sequence ID" value="NWX69867.1"/>
    <property type="molecule type" value="Genomic_DNA"/>
</dbReference>
<proteinExistence type="predicted"/>
<reference evidence="2 3" key="1">
    <citation type="submission" date="2019-09" db="EMBL/GenBank/DDBJ databases">
        <title>Bird 10,000 Genomes (B10K) Project - Family phase.</title>
        <authorList>
            <person name="Zhang G."/>
        </authorList>
    </citation>
    <scope>NUCLEOTIDE SEQUENCE [LARGE SCALE GENOMIC DNA]</scope>
    <source>
        <strain evidence="2">OUT-0003</strain>
        <tissue evidence="2">Muscle</tissue>
    </source>
</reference>
<gene>
    <name evidence="2" type="primary">Map3k13_1</name>
    <name evidence="2" type="ORF">ALCTOR_R06391</name>
</gene>
<accession>A0A7K6YEM7</accession>
<name>A0A7K6YEM7_ALCTO</name>
<feature type="compositionally biased region" description="Basic residues" evidence="1">
    <location>
        <begin position="37"/>
        <end position="49"/>
    </location>
</feature>
<keyword evidence="2" id="KW-0418">Kinase</keyword>
<feature type="compositionally biased region" description="Basic residues" evidence="1">
    <location>
        <begin position="91"/>
        <end position="100"/>
    </location>
</feature>
<evidence type="ECO:0000313" key="2">
    <source>
        <dbReference type="EMBL" id="NWX69867.1"/>
    </source>
</evidence>
<feature type="non-terminal residue" evidence="2">
    <location>
        <position position="273"/>
    </location>
</feature>